<accession>A0AAN9UIN7</accession>
<dbReference type="SUPFAM" id="SSF54427">
    <property type="entry name" value="NTF2-like"/>
    <property type="match status" value="2"/>
</dbReference>
<protein>
    <recommendedName>
        <fullName evidence="3">SnoaL-like polyketide cyclase</fullName>
    </recommendedName>
</protein>
<evidence type="ECO:0008006" key="3">
    <source>
        <dbReference type="Google" id="ProtNLM"/>
    </source>
</evidence>
<dbReference type="InterPro" id="IPR009959">
    <property type="entry name" value="Cyclase_SnoaL-like"/>
</dbReference>
<gene>
    <name evidence="1" type="ORF">SLS62_008968</name>
</gene>
<keyword evidence="2" id="KW-1185">Reference proteome</keyword>
<dbReference type="AlphaFoldDB" id="A0AAN9UIN7"/>
<organism evidence="1 2">
    <name type="scientific">Diatrype stigma</name>
    <dbReference type="NCBI Taxonomy" id="117547"/>
    <lineage>
        <taxon>Eukaryota</taxon>
        <taxon>Fungi</taxon>
        <taxon>Dikarya</taxon>
        <taxon>Ascomycota</taxon>
        <taxon>Pezizomycotina</taxon>
        <taxon>Sordariomycetes</taxon>
        <taxon>Xylariomycetidae</taxon>
        <taxon>Xylariales</taxon>
        <taxon>Diatrypaceae</taxon>
        <taxon>Diatrype</taxon>
    </lineage>
</organism>
<name>A0AAN9UIN7_9PEZI</name>
<dbReference type="Proteomes" id="UP001320420">
    <property type="component" value="Unassembled WGS sequence"/>
</dbReference>
<reference evidence="1 2" key="1">
    <citation type="submission" date="2024-02" db="EMBL/GenBank/DDBJ databases">
        <title>De novo assembly and annotation of 12 fungi associated with fruit tree decline syndrome in Ontario, Canada.</title>
        <authorList>
            <person name="Sulman M."/>
            <person name="Ellouze W."/>
            <person name="Ilyukhin E."/>
        </authorList>
    </citation>
    <scope>NUCLEOTIDE SEQUENCE [LARGE SCALE GENOMIC DNA]</scope>
    <source>
        <strain evidence="1 2">M11/M66-122</strain>
    </source>
</reference>
<dbReference type="InterPro" id="IPR032710">
    <property type="entry name" value="NTF2-like_dom_sf"/>
</dbReference>
<dbReference type="Gene3D" id="3.10.450.50">
    <property type="match status" value="2"/>
</dbReference>
<evidence type="ECO:0000313" key="1">
    <source>
        <dbReference type="EMBL" id="KAK7747721.1"/>
    </source>
</evidence>
<evidence type="ECO:0000313" key="2">
    <source>
        <dbReference type="Proteomes" id="UP001320420"/>
    </source>
</evidence>
<dbReference type="EMBL" id="JAKJXP020000088">
    <property type="protein sequence ID" value="KAK7747721.1"/>
    <property type="molecule type" value="Genomic_DNA"/>
</dbReference>
<dbReference type="GO" id="GO:0030638">
    <property type="term" value="P:polyketide metabolic process"/>
    <property type="evidence" value="ECO:0007669"/>
    <property type="project" value="InterPro"/>
</dbReference>
<dbReference type="Pfam" id="PF07366">
    <property type="entry name" value="SnoaL"/>
    <property type="match status" value="1"/>
</dbReference>
<proteinExistence type="predicted"/>
<sequence>MSVSAAELASTHQAWLDCLNEKRWDDLQKYVNSKYIHGRQELTPEGFVTHIQNVSAAIGVSTIHVDTMLIDEKNQCVADILYTKINPTIPFLSPEPTGRELMLREFRFVWFKNGKFSKATMLVNSDDLRKQMTDPDYHHELDLVSEWPTPTGASRLSKEELEAVFRGYVDTAVARRTDSDLADYIHAELTFNKNVLALDDYRKGVVDLQTAIPDLQVQVEALVVQEETQRVAARLLISGTPVAEWGGLATGRAMVLPEHSLYQVVDGKIQQVFSIGDLDSAKQSQQQP</sequence>
<comment type="caution">
    <text evidence="1">The sequence shown here is derived from an EMBL/GenBank/DDBJ whole genome shotgun (WGS) entry which is preliminary data.</text>
</comment>